<dbReference type="Proteomes" id="UP000192582">
    <property type="component" value="Unassembled WGS sequence"/>
</dbReference>
<dbReference type="CDD" id="cd06173">
    <property type="entry name" value="MFS_MefA_like"/>
    <property type="match status" value="1"/>
</dbReference>
<keyword evidence="2" id="KW-0813">Transport</keyword>
<accession>A0A1W1ULV4</accession>
<dbReference type="Pfam" id="PF05977">
    <property type="entry name" value="MFS_3"/>
    <property type="match status" value="1"/>
</dbReference>
<keyword evidence="5 7" id="KW-1133">Transmembrane helix</keyword>
<feature type="transmembrane region" description="Helical" evidence="7">
    <location>
        <begin position="362"/>
        <end position="384"/>
    </location>
</feature>
<evidence type="ECO:0000256" key="7">
    <source>
        <dbReference type="SAM" id="Phobius"/>
    </source>
</evidence>
<dbReference type="OrthoDB" id="9775268at2"/>
<sequence>MLSTNPSSPPGLIWPSRSYRLYLAASSISSVGNGMQFIVASWLATELTGDGAASAAVLICSTLPGVLFAPIAGVLADRYDRRKLAAMMDLFRAVVLLGVPLIATLGQLQVGHLYLVSFLTALGDTIYKPTQSALVREIVPSARLLQANTSAMIGIQLGMIVGAGSSGLLMTWLTPPAVMLLNALSFVLSAICTLQMLSLRSGNAKEQDQGNVPPGRQYLWEMRLGWTYLRQNSRLAFPYVMALVLASTAQSMNALLVPFVHQVLRLSPGALGLIDGAWAVGAVLAGFILPLLLQRFSKAVVMVAAPGLLSLTLLLGSRASGLVEAVLAWGLMGLFSRSLILYRTAAQEHTALEYQGRVESTFGVLTSLTFLTLYVLLGSAQAAFGPRVLIVAQGLLIGGAALWAWRALRSGTYGSLVSNDRT</sequence>
<dbReference type="InterPro" id="IPR010290">
    <property type="entry name" value="TM_effector"/>
</dbReference>
<feature type="transmembrane region" description="Helical" evidence="7">
    <location>
        <begin position="55"/>
        <end position="76"/>
    </location>
</feature>
<evidence type="ECO:0000256" key="3">
    <source>
        <dbReference type="ARBA" id="ARBA00022475"/>
    </source>
</evidence>
<evidence type="ECO:0000256" key="6">
    <source>
        <dbReference type="ARBA" id="ARBA00023136"/>
    </source>
</evidence>
<feature type="transmembrane region" description="Helical" evidence="7">
    <location>
        <begin position="179"/>
        <end position="199"/>
    </location>
</feature>
<dbReference type="GO" id="GO:0005886">
    <property type="term" value="C:plasma membrane"/>
    <property type="evidence" value="ECO:0007669"/>
    <property type="project" value="UniProtKB-SubCell"/>
</dbReference>
<keyword evidence="6 7" id="KW-0472">Membrane</keyword>
<reference evidence="8 9" key="1">
    <citation type="submission" date="2017-04" db="EMBL/GenBank/DDBJ databases">
        <authorList>
            <person name="Afonso C.L."/>
            <person name="Miller P.J."/>
            <person name="Scott M.A."/>
            <person name="Spackman E."/>
            <person name="Goraichik I."/>
            <person name="Dimitrov K.M."/>
            <person name="Suarez D.L."/>
            <person name="Swayne D.E."/>
        </authorList>
    </citation>
    <scope>NUCLEOTIDE SEQUENCE [LARGE SCALE GENOMIC DNA]</scope>
    <source>
        <strain evidence="8 9">KR-140</strain>
    </source>
</reference>
<dbReference type="InterPro" id="IPR036259">
    <property type="entry name" value="MFS_trans_sf"/>
</dbReference>
<feature type="transmembrane region" description="Helical" evidence="7">
    <location>
        <begin position="269"/>
        <end position="292"/>
    </location>
</feature>
<feature type="transmembrane region" description="Helical" evidence="7">
    <location>
        <begin position="21"/>
        <end position="43"/>
    </location>
</feature>
<feature type="transmembrane region" description="Helical" evidence="7">
    <location>
        <begin position="299"/>
        <end position="316"/>
    </location>
</feature>
<organism evidence="8 9">
    <name type="scientific">Deinococcus hopiensis KR-140</name>
    <dbReference type="NCBI Taxonomy" id="695939"/>
    <lineage>
        <taxon>Bacteria</taxon>
        <taxon>Thermotogati</taxon>
        <taxon>Deinococcota</taxon>
        <taxon>Deinococci</taxon>
        <taxon>Deinococcales</taxon>
        <taxon>Deinococcaceae</taxon>
        <taxon>Deinococcus</taxon>
    </lineage>
</organism>
<dbReference type="EMBL" id="FWWU01000005">
    <property type="protein sequence ID" value="SMB81704.1"/>
    <property type="molecule type" value="Genomic_DNA"/>
</dbReference>
<protein>
    <submittedName>
        <fullName evidence="8">Predicted arabinose efflux permease, MFS family</fullName>
    </submittedName>
</protein>
<evidence type="ECO:0000256" key="5">
    <source>
        <dbReference type="ARBA" id="ARBA00022989"/>
    </source>
</evidence>
<feature type="transmembrane region" description="Helical" evidence="7">
    <location>
        <begin position="236"/>
        <end position="257"/>
    </location>
</feature>
<name>A0A1W1ULV4_9DEIO</name>
<feature type="transmembrane region" description="Helical" evidence="7">
    <location>
        <begin position="88"/>
        <end position="106"/>
    </location>
</feature>
<evidence type="ECO:0000256" key="4">
    <source>
        <dbReference type="ARBA" id="ARBA00022692"/>
    </source>
</evidence>
<proteinExistence type="predicted"/>
<dbReference type="PANTHER" id="PTHR23513">
    <property type="entry name" value="INTEGRAL MEMBRANE EFFLUX PROTEIN-RELATED"/>
    <property type="match status" value="1"/>
</dbReference>
<evidence type="ECO:0000313" key="9">
    <source>
        <dbReference type="Proteomes" id="UP000192582"/>
    </source>
</evidence>
<dbReference type="SUPFAM" id="SSF103473">
    <property type="entry name" value="MFS general substrate transporter"/>
    <property type="match status" value="1"/>
</dbReference>
<comment type="subcellular location">
    <subcellularLocation>
        <location evidence="1">Cell membrane</location>
        <topology evidence="1">Multi-pass membrane protein</topology>
    </subcellularLocation>
</comment>
<dbReference type="PANTHER" id="PTHR23513:SF6">
    <property type="entry name" value="MAJOR FACILITATOR SUPERFAMILY ASSOCIATED DOMAIN-CONTAINING PROTEIN"/>
    <property type="match status" value="1"/>
</dbReference>
<feature type="transmembrane region" description="Helical" evidence="7">
    <location>
        <begin position="322"/>
        <end position="342"/>
    </location>
</feature>
<gene>
    <name evidence="8" type="ORF">SAMN00790413_04688</name>
</gene>
<evidence type="ECO:0000313" key="8">
    <source>
        <dbReference type="EMBL" id="SMB81704.1"/>
    </source>
</evidence>
<evidence type="ECO:0000256" key="1">
    <source>
        <dbReference type="ARBA" id="ARBA00004651"/>
    </source>
</evidence>
<dbReference type="Gene3D" id="1.20.1250.20">
    <property type="entry name" value="MFS general substrate transporter like domains"/>
    <property type="match status" value="1"/>
</dbReference>
<dbReference type="STRING" id="695939.SAMN00790413_04688"/>
<keyword evidence="4 7" id="KW-0812">Transmembrane</keyword>
<keyword evidence="3" id="KW-1003">Cell membrane</keyword>
<dbReference type="RefSeq" id="WP_084046018.1">
    <property type="nucleotide sequence ID" value="NZ_FWWU01000005.1"/>
</dbReference>
<evidence type="ECO:0000256" key="2">
    <source>
        <dbReference type="ARBA" id="ARBA00022448"/>
    </source>
</evidence>
<keyword evidence="9" id="KW-1185">Reference proteome</keyword>
<dbReference type="AlphaFoldDB" id="A0A1W1ULV4"/>
<feature type="transmembrane region" description="Helical" evidence="7">
    <location>
        <begin position="390"/>
        <end position="408"/>
    </location>
</feature>